<dbReference type="PANTHER" id="PTHR39344:SF1">
    <property type="entry name" value="UPF0182 PROTEIN SLL1060"/>
    <property type="match status" value="1"/>
</dbReference>
<dbReference type="Proteomes" id="UP000214975">
    <property type="component" value="Chromosome"/>
</dbReference>
<comment type="subcellular location">
    <subcellularLocation>
        <location evidence="1">Cell membrane</location>
        <topology evidence="1">Multi-pass membrane protein</topology>
    </subcellularLocation>
</comment>
<comment type="similarity">
    <text evidence="1">Belongs to the UPF0182 family.</text>
</comment>
<dbReference type="HAMAP" id="MF_01600">
    <property type="entry name" value="UPF0182"/>
    <property type="match status" value="1"/>
</dbReference>
<dbReference type="EMBL" id="CP016893">
    <property type="protein sequence ID" value="AST57469.1"/>
    <property type="molecule type" value="Genomic_DNA"/>
</dbReference>
<evidence type="ECO:0000313" key="3">
    <source>
        <dbReference type="Proteomes" id="UP000214975"/>
    </source>
</evidence>
<keyword evidence="1" id="KW-1133">Transmembrane helix</keyword>
<dbReference type="InterPro" id="IPR005372">
    <property type="entry name" value="UPF0182"/>
</dbReference>
<evidence type="ECO:0000313" key="2">
    <source>
        <dbReference type="EMBL" id="AST57469.1"/>
    </source>
</evidence>
<dbReference type="AlphaFoldDB" id="A0A223HYB3"/>
<feature type="transmembrane region" description="Helical" evidence="1">
    <location>
        <begin position="284"/>
        <end position="305"/>
    </location>
</feature>
<feature type="transmembrane region" description="Helical" evidence="1">
    <location>
        <begin position="100"/>
        <end position="121"/>
    </location>
</feature>
<evidence type="ECO:0000256" key="1">
    <source>
        <dbReference type="HAMAP-Rule" id="MF_01600"/>
    </source>
</evidence>
<feature type="transmembrane region" description="Helical" evidence="1">
    <location>
        <begin position="12"/>
        <end position="33"/>
    </location>
</feature>
<feature type="transmembrane region" description="Helical" evidence="1">
    <location>
        <begin position="53"/>
        <end position="74"/>
    </location>
</feature>
<accession>A0A223HYB3</accession>
<sequence>MVIILRKRNVIIGGFLISLFIIIGILVSFTNLIVDIQWFGSMNYLGVFFKKFITQLTIGIPTFFIIFLLSCFYLNRMVKDYAKFAQDIEIKNGHKKFSSIVIAVSLFVSLVISIFISANWWNDFLFYINSTYFGIKDPIFNKDISLYMFRLPFLFDIYNLLIVIIPILIVATIIVYGLMYLSDKTRFYEISDRGGFFRAIYNKDILMIAFRQIAVLGFIFFIVLALGYYLEAYGILYSKSGVVFGAGYTDVHVRLLFYRILLLASLISGILFMIGAFRQKLKYIIASPLIIIAIMILSTVSQTIVQNFIVAPNELDKEKMYLKYNIDFTQKAFGLNNIEEKNYDLSGKIDKKVLDENKDTINNIRINDYRPVSQIYNQLQSIRIYYKFNDIDIDRYMIDGNYRQVFISAREMNLDNLANQAKNWINMHLKYTHGYGVVMSTVNDVTATGQPDMIVKNIPPVTNTNIKITRPEIYFGELTNTYAIVNTKTGEFDYPTGDTNKENFYSGKSGVPMTFLNKLLYTVYTGNIKILLSTDITSNSRMLIFRNIKDRVEKIAPFLIYDDDPYIVVDNGKLYWMIDAYTYSGNYPYSEPYEDTGINYIRNSVKVVVNAYTGDVNYYISDKNDHIIKVYERIFPGLFKSIDKMPEGLKAHIRYPQYLFDIQANVYKNYHMSDPQVFYNKEDSWDIAKEKFTGKIEPEESQYVVMKLPGEKSEEYVLMIPYTPATKDNMVAWLAARMDGNNYGKLVVYKFPKSSVIYGPMQVENMIDQDPNISKEMSLWDQKGSSIIRGNLLTLPIDDSMLYVEPIYIQSSNENAIPEVKRVILAYKDKIVMEDTLSNALNKLFNLEAPTQPVVPQTQTSQTQQELIKKANDIYNNAMNASKNGDWANFGKNLDELGSVLNDLNNSIKK</sequence>
<dbReference type="GO" id="GO:0005886">
    <property type="term" value="C:plasma membrane"/>
    <property type="evidence" value="ECO:0007669"/>
    <property type="project" value="UniProtKB-SubCell"/>
</dbReference>
<dbReference type="Pfam" id="PF03699">
    <property type="entry name" value="UPF0182"/>
    <property type="match status" value="1"/>
</dbReference>
<proteinExistence type="inferred from homology"/>
<dbReference type="RefSeq" id="WP_094397250.1">
    <property type="nucleotide sequence ID" value="NZ_CP016893.1"/>
</dbReference>
<dbReference type="GO" id="GO:0005576">
    <property type="term" value="C:extracellular region"/>
    <property type="evidence" value="ECO:0007669"/>
    <property type="project" value="TreeGrafter"/>
</dbReference>
<dbReference type="PANTHER" id="PTHR39344">
    <property type="entry name" value="UPF0182 PROTEIN SLL1060"/>
    <property type="match status" value="1"/>
</dbReference>
<name>A0A223HYB3_THETR</name>
<feature type="transmembrane region" description="Helical" evidence="1">
    <location>
        <begin position="213"/>
        <end position="236"/>
    </location>
</feature>
<keyword evidence="1" id="KW-0472">Membrane</keyword>
<keyword evidence="1" id="KW-1003">Cell membrane</keyword>
<organism evidence="2 3">
    <name type="scientific">Thermoanaerobacterium thermosaccharolyticum</name>
    <name type="common">Clostridium thermosaccharolyticum</name>
    <dbReference type="NCBI Taxonomy" id="1517"/>
    <lineage>
        <taxon>Bacteria</taxon>
        <taxon>Bacillati</taxon>
        <taxon>Bacillota</taxon>
        <taxon>Clostridia</taxon>
        <taxon>Thermoanaerobacterales</taxon>
        <taxon>Thermoanaerobacteraceae</taxon>
        <taxon>Thermoanaerobacterium</taxon>
    </lineage>
</organism>
<reference evidence="2 3" key="1">
    <citation type="submission" date="2016-08" db="EMBL/GenBank/DDBJ databases">
        <title>A novel genetic cassette of butanologenic Thermoanaerobacterium thermosaccharolyticum that directly convert cellulose to butanol.</title>
        <authorList>
            <person name="Li T."/>
            <person name="He J."/>
        </authorList>
    </citation>
    <scope>NUCLEOTIDE SEQUENCE [LARGE SCALE GENOMIC DNA]</scope>
    <source>
        <strain evidence="2 3">TG57</strain>
    </source>
</reference>
<feature type="transmembrane region" description="Helical" evidence="1">
    <location>
        <begin position="256"/>
        <end position="277"/>
    </location>
</feature>
<keyword evidence="1" id="KW-0812">Transmembrane</keyword>
<gene>
    <name evidence="2" type="ORF">Thert_01412</name>
</gene>
<protein>
    <recommendedName>
        <fullName evidence="1">UPF0182 protein Thert_01412</fullName>
    </recommendedName>
</protein>
<feature type="transmembrane region" description="Helical" evidence="1">
    <location>
        <begin position="157"/>
        <end position="181"/>
    </location>
</feature>